<evidence type="ECO:0000256" key="15">
    <source>
        <dbReference type="SAM" id="Phobius"/>
    </source>
</evidence>
<evidence type="ECO:0000256" key="13">
    <source>
        <dbReference type="ARBA" id="ARBA00048390"/>
    </source>
</evidence>
<dbReference type="Pfam" id="PF03653">
    <property type="entry name" value="UPF0093"/>
    <property type="match status" value="1"/>
</dbReference>
<dbReference type="PANTHER" id="PTHR40255">
    <property type="entry name" value="UPF0093 MEMBRANE PROTEIN SLR1790"/>
    <property type="match status" value="1"/>
</dbReference>
<dbReference type="PANTHER" id="PTHR40255:SF1">
    <property type="entry name" value="PROTOPORPHYRINOGEN IX OXIDASE"/>
    <property type="match status" value="1"/>
</dbReference>
<evidence type="ECO:0000256" key="10">
    <source>
        <dbReference type="ARBA" id="ARBA00023002"/>
    </source>
</evidence>
<name>A0A084III7_SALHC</name>
<keyword evidence="12 14" id="KW-0472">Membrane</keyword>
<dbReference type="EMBL" id="APNK01000027">
    <property type="protein sequence ID" value="KEZ76521.1"/>
    <property type="molecule type" value="Genomic_DNA"/>
</dbReference>
<evidence type="ECO:0000256" key="3">
    <source>
        <dbReference type="ARBA" id="ARBA00006501"/>
    </source>
</evidence>
<keyword evidence="9 15" id="KW-1133">Transmembrane helix</keyword>
<evidence type="ECO:0000256" key="7">
    <source>
        <dbReference type="ARBA" id="ARBA00022692"/>
    </source>
</evidence>
<evidence type="ECO:0000256" key="2">
    <source>
        <dbReference type="ARBA" id="ARBA00005073"/>
    </source>
</evidence>
<dbReference type="GO" id="GO:0070818">
    <property type="term" value="F:protoporphyrinogen oxidase activity"/>
    <property type="evidence" value="ECO:0007669"/>
    <property type="project" value="UniProtKB-UniRule"/>
</dbReference>
<feature type="transmembrane region" description="Helical" evidence="15">
    <location>
        <begin position="117"/>
        <end position="139"/>
    </location>
</feature>
<evidence type="ECO:0000256" key="6">
    <source>
        <dbReference type="ARBA" id="ARBA00022617"/>
    </source>
</evidence>
<dbReference type="PIRSF" id="PIRSF004638">
    <property type="entry name" value="UCP004638"/>
    <property type="match status" value="1"/>
</dbReference>
<keyword evidence="5 14" id="KW-1003">Cell membrane</keyword>
<dbReference type="GO" id="GO:0005886">
    <property type="term" value="C:plasma membrane"/>
    <property type="evidence" value="ECO:0007669"/>
    <property type="project" value="UniProtKB-SubCell"/>
</dbReference>
<protein>
    <recommendedName>
        <fullName evidence="4 14">Protoporphyrinogen IX oxidase</fullName>
        <ecNumber evidence="14">1.3.99.-</ecNumber>
    </recommendedName>
</protein>
<dbReference type="Proteomes" id="UP000028302">
    <property type="component" value="Unassembled WGS sequence"/>
</dbReference>
<feature type="transmembrane region" description="Helical" evidence="15">
    <location>
        <begin position="76"/>
        <end position="96"/>
    </location>
</feature>
<dbReference type="GO" id="GO:0046872">
    <property type="term" value="F:metal ion binding"/>
    <property type="evidence" value="ECO:0007669"/>
    <property type="project" value="UniProtKB-UniRule"/>
</dbReference>
<dbReference type="RefSeq" id="WP_037339676.1">
    <property type="nucleotide sequence ID" value="NZ_APNK01000027.1"/>
</dbReference>
<keyword evidence="17" id="KW-1185">Reference proteome</keyword>
<proteinExistence type="inferred from homology"/>
<keyword evidence="6 14" id="KW-0349">Heme</keyword>
<keyword evidence="10" id="KW-0560">Oxidoreductase</keyword>
<dbReference type="GO" id="GO:0006782">
    <property type="term" value="P:protoporphyrinogen IX biosynthetic process"/>
    <property type="evidence" value="ECO:0007669"/>
    <property type="project" value="UniProtKB-UniRule"/>
</dbReference>
<feature type="transmembrane region" description="Helical" evidence="15">
    <location>
        <begin position="50"/>
        <end position="70"/>
    </location>
</feature>
<sequence>MLFLWIEALHVTSMVLWLAGLLSLPWLFATHAATQGQAERARFAGLERQLSMLMSIAALATIVFGIWMLTLLGGGWLAANGWFHAKLTLVVLMIGYHGWCQVQAKKLREDRASRTPSFYRGVTVVPTALLLLIMLLVFVKPF</sequence>
<reference evidence="16 17" key="1">
    <citation type="submission" date="2013-03" db="EMBL/GenBank/DDBJ databases">
        <title>Salinisphaera hydrothermalis C41B8 Genome Sequencing.</title>
        <authorList>
            <person name="Li C."/>
            <person name="Lai Q."/>
            <person name="Shao Z."/>
        </authorList>
    </citation>
    <scope>NUCLEOTIDE SEQUENCE [LARGE SCALE GENOMIC DNA]</scope>
    <source>
        <strain evidence="16 17">C41B8</strain>
    </source>
</reference>
<evidence type="ECO:0000256" key="8">
    <source>
        <dbReference type="ARBA" id="ARBA00022723"/>
    </source>
</evidence>
<comment type="cofactor">
    <cofactor evidence="14">
        <name>heme b</name>
        <dbReference type="ChEBI" id="CHEBI:60344"/>
    </cofactor>
    <text evidence="14">Binds 1 heme b (iron(II)-protoporphyrin IX) group per subunit.</text>
</comment>
<keyword evidence="11 14" id="KW-0408">Iron</keyword>
<dbReference type="InterPro" id="IPR005265">
    <property type="entry name" value="HemJ-like"/>
</dbReference>
<dbReference type="AlphaFoldDB" id="A0A084III7"/>
<comment type="pathway">
    <text evidence="2 14">Porphyrin-containing compound metabolism; protoporphyrin-IX biosynthesis; protoporphyrin-IX from protoporphyrinogen-IX: step 1/1.</text>
</comment>
<keyword evidence="7 15" id="KW-0812">Transmembrane</keyword>
<feature type="transmembrane region" description="Helical" evidence="15">
    <location>
        <begin position="6"/>
        <end position="29"/>
    </location>
</feature>
<evidence type="ECO:0000256" key="12">
    <source>
        <dbReference type="ARBA" id="ARBA00023136"/>
    </source>
</evidence>
<evidence type="ECO:0000313" key="17">
    <source>
        <dbReference type="Proteomes" id="UP000028302"/>
    </source>
</evidence>
<dbReference type="eggNOG" id="COG1981">
    <property type="taxonomic scope" value="Bacteria"/>
</dbReference>
<organism evidence="16 17">
    <name type="scientific">Salinisphaera hydrothermalis (strain C41B8)</name>
    <dbReference type="NCBI Taxonomy" id="1304275"/>
    <lineage>
        <taxon>Bacteria</taxon>
        <taxon>Pseudomonadati</taxon>
        <taxon>Pseudomonadota</taxon>
        <taxon>Gammaproteobacteria</taxon>
        <taxon>Salinisphaerales</taxon>
        <taxon>Salinisphaeraceae</taxon>
        <taxon>Salinisphaera</taxon>
    </lineage>
</organism>
<evidence type="ECO:0000256" key="1">
    <source>
        <dbReference type="ARBA" id="ARBA00004651"/>
    </source>
</evidence>
<evidence type="ECO:0000256" key="9">
    <source>
        <dbReference type="ARBA" id="ARBA00022989"/>
    </source>
</evidence>
<comment type="function">
    <text evidence="14">Catalyzes the oxidation of protoporphyrinogen IX to protoporphyrin IX.</text>
</comment>
<comment type="caution">
    <text evidence="16">The sequence shown here is derived from an EMBL/GenBank/DDBJ whole genome shotgun (WGS) entry which is preliminary data.</text>
</comment>
<evidence type="ECO:0000256" key="11">
    <source>
        <dbReference type="ARBA" id="ARBA00023004"/>
    </source>
</evidence>
<dbReference type="UniPathway" id="UPA00251">
    <property type="reaction ID" value="UER00324"/>
</dbReference>
<keyword evidence="8 14" id="KW-0479">Metal-binding</keyword>
<comment type="catalytic activity">
    <reaction evidence="13 14">
        <text>protoporphyrinogen IX + 3 A = protoporphyrin IX + 3 AH2</text>
        <dbReference type="Rhea" id="RHEA:62000"/>
        <dbReference type="ChEBI" id="CHEBI:13193"/>
        <dbReference type="ChEBI" id="CHEBI:17499"/>
        <dbReference type="ChEBI" id="CHEBI:57306"/>
        <dbReference type="ChEBI" id="CHEBI:57307"/>
    </reaction>
</comment>
<gene>
    <name evidence="16" type="ORF">C41B8_14380</name>
</gene>
<evidence type="ECO:0000256" key="14">
    <source>
        <dbReference type="PIRNR" id="PIRNR004638"/>
    </source>
</evidence>
<dbReference type="EC" id="1.3.99.-" evidence="14"/>
<comment type="similarity">
    <text evidence="3 14">Belongs to the HemJ family.</text>
</comment>
<comment type="subcellular location">
    <subcellularLocation>
        <location evidence="1">Cell membrane</location>
        <topology evidence="1">Multi-pass membrane protein</topology>
    </subcellularLocation>
</comment>
<dbReference type="STRING" id="1304275.C41B8_14380"/>
<evidence type="ECO:0000256" key="4">
    <source>
        <dbReference type="ARBA" id="ARBA00017504"/>
    </source>
</evidence>
<evidence type="ECO:0000256" key="5">
    <source>
        <dbReference type="ARBA" id="ARBA00022475"/>
    </source>
</evidence>
<evidence type="ECO:0000313" key="16">
    <source>
        <dbReference type="EMBL" id="KEZ76521.1"/>
    </source>
</evidence>
<accession>A0A084III7</accession>